<dbReference type="FunFam" id="3.90.190.10:FF:000086">
    <property type="entry name" value="Protein tyrosine phosphatase-like protein"/>
    <property type="match status" value="1"/>
</dbReference>
<sequence>MIMDAPNNDNIQVYIKEMHGFGVTDVVRTCEPTYNDAILEQAGIHCHEMVFPDGDPPPEEVIRQWMTLVKEVYSNKKGAIAVHCVAGLGRAPVLVAVALIERGMEAMDAIMFIRQNRKGAINQRQLRFLENYKPKHGGTKCKCTIM</sequence>
<dbReference type="Pfam" id="PF00782">
    <property type="entry name" value="DSPc"/>
    <property type="match status" value="1"/>
</dbReference>
<dbReference type="Gene3D" id="3.90.190.10">
    <property type="entry name" value="Protein tyrosine phosphatase superfamily"/>
    <property type="match status" value="1"/>
</dbReference>
<evidence type="ECO:0000256" key="1">
    <source>
        <dbReference type="ARBA" id="ARBA00009580"/>
    </source>
</evidence>
<keyword evidence="5" id="KW-0904">Protein phosphatase</keyword>
<evidence type="ECO:0000313" key="12">
    <source>
        <dbReference type="EMBL" id="CEM42165.1"/>
    </source>
</evidence>
<evidence type="ECO:0000256" key="8">
    <source>
        <dbReference type="ARBA" id="ARBA00023289"/>
    </source>
</evidence>
<feature type="domain" description="Tyrosine specific protein phosphatases" evidence="11">
    <location>
        <begin position="63"/>
        <end position="128"/>
    </location>
</feature>
<gene>
    <name evidence="12" type="ORF">Cvel_26550</name>
</gene>
<dbReference type="InterPro" id="IPR020422">
    <property type="entry name" value="TYR_PHOSPHATASE_DUAL_dom"/>
</dbReference>
<proteinExistence type="inferred from homology"/>
<comment type="similarity">
    <text evidence="1">Belongs to the protein-tyrosine phosphatase family.</text>
</comment>
<organism evidence="12">
    <name type="scientific">Chromera velia CCMP2878</name>
    <dbReference type="NCBI Taxonomy" id="1169474"/>
    <lineage>
        <taxon>Eukaryota</taxon>
        <taxon>Sar</taxon>
        <taxon>Alveolata</taxon>
        <taxon>Colpodellida</taxon>
        <taxon>Chromeraceae</taxon>
        <taxon>Chromera</taxon>
    </lineage>
</organism>
<evidence type="ECO:0000256" key="7">
    <source>
        <dbReference type="ARBA" id="ARBA00023288"/>
    </source>
</evidence>
<dbReference type="AlphaFoldDB" id="A0A0G4HE86"/>
<accession>A0A0G4HE86</accession>
<dbReference type="PROSITE" id="PS50054">
    <property type="entry name" value="TYR_PHOSPHATASE_DUAL"/>
    <property type="match status" value="1"/>
</dbReference>
<evidence type="ECO:0000256" key="6">
    <source>
        <dbReference type="ARBA" id="ARBA00023157"/>
    </source>
</evidence>
<keyword evidence="8" id="KW-0636">Prenylation</keyword>
<keyword evidence="3" id="KW-0488">Methylation</keyword>
<dbReference type="InterPro" id="IPR000387">
    <property type="entry name" value="Tyr_Pase_dom"/>
</dbReference>
<dbReference type="EC" id="3.1.3.48" evidence="2"/>
<dbReference type="EMBL" id="CDMZ01002394">
    <property type="protein sequence ID" value="CEM42165.1"/>
    <property type="molecule type" value="Genomic_DNA"/>
</dbReference>
<reference evidence="12" key="1">
    <citation type="submission" date="2014-11" db="EMBL/GenBank/DDBJ databases">
        <authorList>
            <person name="Otto D Thomas"/>
            <person name="Naeem Raeece"/>
        </authorList>
    </citation>
    <scope>NUCLEOTIDE SEQUENCE</scope>
</reference>
<keyword evidence="6" id="KW-1015">Disulfide bond</keyword>
<dbReference type="CDD" id="cd14500">
    <property type="entry name" value="PTP-IVa"/>
    <property type="match status" value="1"/>
</dbReference>
<evidence type="ECO:0000256" key="9">
    <source>
        <dbReference type="ARBA" id="ARBA00051722"/>
    </source>
</evidence>
<keyword evidence="4" id="KW-0378">Hydrolase</keyword>
<protein>
    <recommendedName>
        <fullName evidence="2">protein-tyrosine-phosphatase</fullName>
        <ecNumber evidence="2">3.1.3.48</ecNumber>
    </recommendedName>
</protein>
<evidence type="ECO:0000259" key="11">
    <source>
        <dbReference type="PROSITE" id="PS50056"/>
    </source>
</evidence>
<name>A0A0G4HE86_9ALVE</name>
<evidence type="ECO:0000256" key="4">
    <source>
        <dbReference type="ARBA" id="ARBA00022801"/>
    </source>
</evidence>
<evidence type="ECO:0000256" key="3">
    <source>
        <dbReference type="ARBA" id="ARBA00022481"/>
    </source>
</evidence>
<evidence type="ECO:0000256" key="2">
    <source>
        <dbReference type="ARBA" id="ARBA00013064"/>
    </source>
</evidence>
<comment type="catalytic activity">
    <reaction evidence="9">
        <text>O-phospho-L-tyrosyl-[protein] + H2O = L-tyrosyl-[protein] + phosphate</text>
        <dbReference type="Rhea" id="RHEA:10684"/>
        <dbReference type="Rhea" id="RHEA-COMP:10136"/>
        <dbReference type="Rhea" id="RHEA-COMP:20101"/>
        <dbReference type="ChEBI" id="CHEBI:15377"/>
        <dbReference type="ChEBI" id="CHEBI:43474"/>
        <dbReference type="ChEBI" id="CHEBI:46858"/>
        <dbReference type="ChEBI" id="CHEBI:61978"/>
        <dbReference type="EC" id="3.1.3.48"/>
    </reaction>
</comment>
<feature type="domain" description="Tyrosine-protein phosphatase" evidence="10">
    <location>
        <begin position="1"/>
        <end position="141"/>
    </location>
</feature>
<dbReference type="GO" id="GO:0004725">
    <property type="term" value="F:protein tyrosine phosphatase activity"/>
    <property type="evidence" value="ECO:0007669"/>
    <property type="project" value="UniProtKB-EC"/>
</dbReference>
<keyword evidence="7" id="KW-0449">Lipoprotein</keyword>
<evidence type="ECO:0000256" key="5">
    <source>
        <dbReference type="ARBA" id="ARBA00022912"/>
    </source>
</evidence>
<dbReference type="VEuPathDB" id="CryptoDB:Cvel_26550"/>
<dbReference type="InterPro" id="IPR050561">
    <property type="entry name" value="PTP"/>
</dbReference>
<dbReference type="SUPFAM" id="SSF52799">
    <property type="entry name" value="(Phosphotyrosine protein) phosphatases II"/>
    <property type="match status" value="1"/>
</dbReference>
<dbReference type="PROSITE" id="PS50056">
    <property type="entry name" value="TYR_PHOSPHATASE_2"/>
    <property type="match status" value="1"/>
</dbReference>
<dbReference type="PhylomeDB" id="A0A0G4HE86"/>
<dbReference type="GO" id="GO:0005737">
    <property type="term" value="C:cytoplasm"/>
    <property type="evidence" value="ECO:0007669"/>
    <property type="project" value="UniProtKB-ARBA"/>
</dbReference>
<dbReference type="InterPro" id="IPR029021">
    <property type="entry name" value="Prot-tyrosine_phosphatase-like"/>
</dbReference>
<evidence type="ECO:0000259" key="10">
    <source>
        <dbReference type="PROSITE" id="PS50054"/>
    </source>
</evidence>
<dbReference type="InterPro" id="IPR000340">
    <property type="entry name" value="Dual-sp_phosphatase_cat-dom"/>
</dbReference>
<dbReference type="PANTHER" id="PTHR23339">
    <property type="entry name" value="TYROSINE SPECIFIC PROTEIN PHOSPHATASE AND DUAL SPECIFICITY PROTEIN PHOSPHATASE"/>
    <property type="match status" value="1"/>
</dbReference>